<proteinExistence type="predicted"/>
<organism evidence="7 8">
    <name type="scientific">Nitrosomonas eutropha</name>
    <dbReference type="NCBI Taxonomy" id="916"/>
    <lineage>
        <taxon>Bacteria</taxon>
        <taxon>Pseudomonadati</taxon>
        <taxon>Pseudomonadota</taxon>
        <taxon>Betaproteobacteria</taxon>
        <taxon>Nitrosomonadales</taxon>
        <taxon>Nitrosomonadaceae</taxon>
        <taxon>Nitrosomonas</taxon>
    </lineage>
</organism>
<evidence type="ECO:0000256" key="4">
    <source>
        <dbReference type="ARBA" id="ARBA00022989"/>
    </source>
</evidence>
<keyword evidence="8" id="KW-1185">Reference proteome</keyword>
<feature type="transmembrane region" description="Helical" evidence="6">
    <location>
        <begin position="12"/>
        <end position="31"/>
    </location>
</feature>
<keyword evidence="5 6" id="KW-0472">Membrane</keyword>
<evidence type="ECO:0000313" key="7">
    <source>
        <dbReference type="EMBL" id="PXV82349.1"/>
    </source>
</evidence>
<evidence type="ECO:0000256" key="6">
    <source>
        <dbReference type="SAM" id="Phobius"/>
    </source>
</evidence>
<accession>A0ABX5M800</accession>
<name>A0ABX5M800_9PROT</name>
<feature type="transmembrane region" description="Helical" evidence="6">
    <location>
        <begin position="100"/>
        <end position="119"/>
    </location>
</feature>
<gene>
    <name evidence="7" type="ORF">C8R14_10860</name>
</gene>
<sequence>MFLIKHRPLGIVLLWQLTFAFVVAIVCGLLSGVSGAFSGFFGVLVSVIAGGAYAVLVSRHSGYSAGDVLRTALRAEAVKIFLIVMLLWIVFAAYKDLKPVIFIGSFTVAVLMSSMAVFVSEKPPVK</sequence>
<evidence type="ECO:0000313" key="8">
    <source>
        <dbReference type="Proteomes" id="UP000247780"/>
    </source>
</evidence>
<feature type="transmembrane region" description="Helical" evidence="6">
    <location>
        <begin position="77"/>
        <end position="94"/>
    </location>
</feature>
<dbReference type="RefSeq" id="WP_011633398.1">
    <property type="nucleotide sequence ID" value="NZ_FMTW01000008.1"/>
</dbReference>
<protein>
    <submittedName>
        <fullName evidence="7">ATP synthase protein I</fullName>
    </submittedName>
</protein>
<comment type="caution">
    <text evidence="7">The sequence shown here is derived from an EMBL/GenBank/DDBJ whole genome shotgun (WGS) entry which is preliminary data.</text>
</comment>
<dbReference type="InterPro" id="IPR005598">
    <property type="entry name" value="ATP_synth_I"/>
</dbReference>
<feature type="transmembrane region" description="Helical" evidence="6">
    <location>
        <begin position="37"/>
        <end position="56"/>
    </location>
</feature>
<evidence type="ECO:0000256" key="1">
    <source>
        <dbReference type="ARBA" id="ARBA00004651"/>
    </source>
</evidence>
<evidence type="ECO:0000256" key="3">
    <source>
        <dbReference type="ARBA" id="ARBA00022692"/>
    </source>
</evidence>
<dbReference type="Proteomes" id="UP000247780">
    <property type="component" value="Unassembled WGS sequence"/>
</dbReference>
<reference evidence="7 8" key="1">
    <citation type="submission" date="2018-04" db="EMBL/GenBank/DDBJ databases">
        <title>Active sludge and wastewater microbial communities from Klosterneuburg, Austria.</title>
        <authorList>
            <person name="Wagner M."/>
        </authorList>
    </citation>
    <scope>NUCLEOTIDE SEQUENCE [LARGE SCALE GENOMIC DNA]</scope>
    <source>
        <strain evidence="7 8">Nm 57</strain>
    </source>
</reference>
<dbReference type="Pfam" id="PF03899">
    <property type="entry name" value="ATP-synt_I"/>
    <property type="match status" value="1"/>
</dbReference>
<keyword evidence="4 6" id="KW-1133">Transmembrane helix</keyword>
<evidence type="ECO:0000256" key="5">
    <source>
        <dbReference type="ARBA" id="ARBA00023136"/>
    </source>
</evidence>
<keyword evidence="3 6" id="KW-0812">Transmembrane</keyword>
<evidence type="ECO:0000256" key="2">
    <source>
        <dbReference type="ARBA" id="ARBA00022475"/>
    </source>
</evidence>
<keyword evidence="2" id="KW-1003">Cell membrane</keyword>
<comment type="subcellular location">
    <subcellularLocation>
        <location evidence="1">Cell membrane</location>
        <topology evidence="1">Multi-pass membrane protein</topology>
    </subcellularLocation>
</comment>
<dbReference type="EMBL" id="QICQ01000008">
    <property type="protein sequence ID" value="PXV82349.1"/>
    <property type="molecule type" value="Genomic_DNA"/>
</dbReference>